<reference evidence="1" key="1">
    <citation type="journal article" date="2018" name="DNA Res.">
        <title>Multiple hybrid de novo genome assembly of finger millet, an orphan allotetraploid crop.</title>
        <authorList>
            <person name="Hatakeyama M."/>
            <person name="Aluri S."/>
            <person name="Balachadran M.T."/>
            <person name="Sivarajan S.R."/>
            <person name="Patrignani A."/>
            <person name="Gruter S."/>
            <person name="Poveda L."/>
            <person name="Shimizu-Inatsugi R."/>
            <person name="Baeten J."/>
            <person name="Francoijs K.J."/>
            <person name="Nataraja K.N."/>
            <person name="Reddy Y.A.N."/>
            <person name="Phadnis S."/>
            <person name="Ravikumar R.L."/>
            <person name="Schlapbach R."/>
            <person name="Sreeman S.M."/>
            <person name="Shimizu K.K."/>
        </authorList>
    </citation>
    <scope>NUCLEOTIDE SEQUENCE</scope>
</reference>
<sequence>MCHLKRLIHSTKAKVIFISEVKSNKYSRLDLINNFCLHDSYIVPADGISGSLWLLWTEEVEVEVVKSSFNYILARVSFMQENFNIRSVCIYGDPYHVRTNDIWADVLDFVLLDDSPLFCIGDLNELLDGTEKLSCHAPNFNRISSFHNIIHNYGLIDLGYNSPAYTWTNRHFSSDPTFQRLDRCLANAIWCNNFSNTNIYHLPNYGDHAPILAIPLSNCVKRKRNFKF</sequence>
<dbReference type="PANTHER" id="PTHR33710">
    <property type="entry name" value="BNAC02G09200D PROTEIN"/>
    <property type="match status" value="1"/>
</dbReference>
<dbReference type="Proteomes" id="UP001054889">
    <property type="component" value="Unassembled WGS sequence"/>
</dbReference>
<evidence type="ECO:0000313" key="2">
    <source>
        <dbReference type="Proteomes" id="UP001054889"/>
    </source>
</evidence>
<keyword evidence="2" id="KW-1185">Reference proteome</keyword>
<dbReference type="PANTHER" id="PTHR33710:SF79">
    <property type="entry name" value="OS06G0205337 PROTEIN"/>
    <property type="match status" value="1"/>
</dbReference>
<reference evidence="1" key="2">
    <citation type="submission" date="2021-12" db="EMBL/GenBank/DDBJ databases">
        <title>Resequencing data analysis of finger millet.</title>
        <authorList>
            <person name="Hatakeyama M."/>
            <person name="Aluri S."/>
            <person name="Balachadran M.T."/>
            <person name="Sivarajan S.R."/>
            <person name="Poveda L."/>
            <person name="Shimizu-Inatsugi R."/>
            <person name="Schlapbach R."/>
            <person name="Sreeman S.M."/>
            <person name="Shimizu K.K."/>
        </authorList>
    </citation>
    <scope>NUCLEOTIDE SEQUENCE</scope>
</reference>
<protein>
    <recommendedName>
        <fullName evidence="3">Endonuclease/exonuclease/phosphatase domain-containing protein</fullName>
    </recommendedName>
</protein>
<evidence type="ECO:0008006" key="3">
    <source>
        <dbReference type="Google" id="ProtNLM"/>
    </source>
</evidence>
<dbReference type="InterPro" id="IPR036691">
    <property type="entry name" value="Endo/exonu/phosph_ase_sf"/>
</dbReference>
<dbReference type="Gene3D" id="3.60.10.10">
    <property type="entry name" value="Endonuclease/exonuclease/phosphatase"/>
    <property type="match status" value="1"/>
</dbReference>
<dbReference type="SUPFAM" id="SSF56219">
    <property type="entry name" value="DNase I-like"/>
    <property type="match status" value="1"/>
</dbReference>
<accession>A0AAV5EJN9</accession>
<gene>
    <name evidence="1" type="primary">gb11226</name>
    <name evidence="1" type="ORF">PR202_gb11226</name>
</gene>
<dbReference type="AlphaFoldDB" id="A0AAV5EJN9"/>
<dbReference type="EMBL" id="BQKI01000076">
    <property type="protein sequence ID" value="GJN23564.1"/>
    <property type="molecule type" value="Genomic_DNA"/>
</dbReference>
<evidence type="ECO:0000313" key="1">
    <source>
        <dbReference type="EMBL" id="GJN23564.1"/>
    </source>
</evidence>
<proteinExistence type="predicted"/>
<name>A0AAV5EJN9_ELECO</name>
<organism evidence="1 2">
    <name type="scientific">Eleusine coracana subsp. coracana</name>
    <dbReference type="NCBI Taxonomy" id="191504"/>
    <lineage>
        <taxon>Eukaryota</taxon>
        <taxon>Viridiplantae</taxon>
        <taxon>Streptophyta</taxon>
        <taxon>Embryophyta</taxon>
        <taxon>Tracheophyta</taxon>
        <taxon>Spermatophyta</taxon>
        <taxon>Magnoliopsida</taxon>
        <taxon>Liliopsida</taxon>
        <taxon>Poales</taxon>
        <taxon>Poaceae</taxon>
        <taxon>PACMAD clade</taxon>
        <taxon>Chloridoideae</taxon>
        <taxon>Cynodonteae</taxon>
        <taxon>Eleusininae</taxon>
        <taxon>Eleusine</taxon>
    </lineage>
</organism>
<comment type="caution">
    <text evidence="1">The sequence shown here is derived from an EMBL/GenBank/DDBJ whole genome shotgun (WGS) entry which is preliminary data.</text>
</comment>